<accession>A0A857JMC1</accession>
<dbReference type="EMBL" id="CP047656">
    <property type="protein sequence ID" value="QHJ13215.1"/>
    <property type="molecule type" value="Genomic_DNA"/>
</dbReference>
<name>A0A857JMC1_9ALTE</name>
<proteinExistence type="predicted"/>
<gene>
    <name evidence="1" type="ORF">FX988_03476</name>
</gene>
<evidence type="ECO:0000313" key="1">
    <source>
        <dbReference type="EMBL" id="QHJ13215.1"/>
    </source>
</evidence>
<dbReference type="Proteomes" id="UP000464524">
    <property type="component" value="Chromosome"/>
</dbReference>
<sequence>MVVRHFLSRVLLGRRLTTVEQIEQQAYANQQMILARKEQIISANKEFCRQPATPIAAFATGAAAGMLNNKKPASLPLVMRIVGMTGLL</sequence>
<keyword evidence="2" id="KW-1185">Reference proteome</keyword>
<evidence type="ECO:0000313" key="2">
    <source>
        <dbReference type="Proteomes" id="UP000464524"/>
    </source>
</evidence>
<dbReference type="OrthoDB" id="6388718at2"/>
<organism evidence="1 2">
    <name type="scientific">Paraglaciecola mesophila</name>
    <dbReference type="NCBI Taxonomy" id="197222"/>
    <lineage>
        <taxon>Bacteria</taxon>
        <taxon>Pseudomonadati</taxon>
        <taxon>Pseudomonadota</taxon>
        <taxon>Gammaproteobacteria</taxon>
        <taxon>Alteromonadales</taxon>
        <taxon>Alteromonadaceae</taxon>
        <taxon>Paraglaciecola</taxon>
    </lineage>
</organism>
<protein>
    <submittedName>
        <fullName evidence="1">Uncharacterized protein</fullName>
    </submittedName>
</protein>
<reference evidence="1 2" key="1">
    <citation type="submission" date="2019-12" db="EMBL/GenBank/DDBJ databases">
        <title>Genome sequencing and assembly of endphytes of Porphyra tenera.</title>
        <authorList>
            <person name="Park J.M."/>
            <person name="Shin R."/>
            <person name="Jo S.H."/>
        </authorList>
    </citation>
    <scope>NUCLEOTIDE SEQUENCE [LARGE SCALE GENOMIC DNA]</scope>
    <source>
        <strain evidence="1 2">GPM4</strain>
    </source>
</reference>
<dbReference type="KEGG" id="pmes:FX988_03476"/>
<dbReference type="AlphaFoldDB" id="A0A857JMC1"/>